<dbReference type="GO" id="GO:0016787">
    <property type="term" value="F:hydrolase activity"/>
    <property type="evidence" value="ECO:0007669"/>
    <property type="project" value="InterPro"/>
</dbReference>
<dbReference type="STRING" id="1798540.A3B74_03185"/>
<keyword evidence="1" id="KW-1133">Transmembrane helix</keyword>
<dbReference type="SUPFAM" id="SSF56300">
    <property type="entry name" value="Metallo-dependent phosphatases"/>
    <property type="match status" value="1"/>
</dbReference>
<keyword evidence="1" id="KW-0472">Membrane</keyword>
<dbReference type="InterPro" id="IPR029052">
    <property type="entry name" value="Metallo-depent_PP-like"/>
</dbReference>
<accession>A0A1G2ARZ8</accession>
<evidence type="ECO:0000259" key="2">
    <source>
        <dbReference type="Pfam" id="PF00149"/>
    </source>
</evidence>
<dbReference type="EMBL" id="MHKB01000012">
    <property type="protein sequence ID" value="OGY78767.1"/>
    <property type="molecule type" value="Genomic_DNA"/>
</dbReference>
<dbReference type="InterPro" id="IPR051918">
    <property type="entry name" value="STPP_CPPED1"/>
</dbReference>
<dbReference type="Gene3D" id="3.60.21.10">
    <property type="match status" value="1"/>
</dbReference>
<evidence type="ECO:0000313" key="4">
    <source>
        <dbReference type="Proteomes" id="UP000177165"/>
    </source>
</evidence>
<dbReference type="AlphaFoldDB" id="A0A1G2ARZ8"/>
<evidence type="ECO:0000256" key="1">
    <source>
        <dbReference type="SAM" id="Phobius"/>
    </source>
</evidence>
<feature type="domain" description="Calcineurin-like phosphoesterase" evidence="2">
    <location>
        <begin position="93"/>
        <end position="222"/>
    </location>
</feature>
<gene>
    <name evidence="3" type="ORF">A3B74_03185</name>
</gene>
<evidence type="ECO:0000313" key="3">
    <source>
        <dbReference type="EMBL" id="OGY78767.1"/>
    </source>
</evidence>
<comment type="caution">
    <text evidence="3">The sequence shown here is derived from an EMBL/GenBank/DDBJ whole genome shotgun (WGS) entry which is preliminary data.</text>
</comment>
<feature type="transmembrane region" description="Helical" evidence="1">
    <location>
        <begin position="351"/>
        <end position="378"/>
    </location>
</feature>
<dbReference type="Pfam" id="PF00149">
    <property type="entry name" value="Metallophos"/>
    <property type="match status" value="1"/>
</dbReference>
<sequence>MINSFRRLFFVLRCRGMLQRCLQSFFFVLSLFFFFVVDFQSARAQAVPSLNGIRFDEETGDVIFVAVGHVYGRLENTTLPYSEYPAVTLLANQKVFADPDIDFVMLLGDIVHKANEKQFRLLASSFLNALSRPVFNAVGNHELQNREVYTERFGKTFFTFQRGDALFVVLDGELDHGLLIGEQKQMFFESIRLAQSDDVRFLVLFSHKVLWNSQYFAGSQTERDAVQKEFSDTLLPALLQLPRSKSVLWFAGDYLFPLVHEAGPRPGMHFFTLGLREDATDLALRVTLPTQGEPAFQPISLSENPTYDISTYTTDFWLDWYRRQYPNPSSPTDPYWFLQQPQNLRSFFRDLFFNLYTFVALIFGIFFGVLLFCFAVFLSHRILRYWWRCKDDSLHKK</sequence>
<proteinExistence type="predicted"/>
<keyword evidence="1" id="KW-0812">Transmembrane</keyword>
<reference evidence="3 4" key="1">
    <citation type="journal article" date="2016" name="Nat. Commun.">
        <title>Thousands of microbial genomes shed light on interconnected biogeochemical processes in an aquifer system.</title>
        <authorList>
            <person name="Anantharaman K."/>
            <person name="Brown C.T."/>
            <person name="Hug L.A."/>
            <person name="Sharon I."/>
            <person name="Castelle C.J."/>
            <person name="Probst A.J."/>
            <person name="Thomas B.C."/>
            <person name="Singh A."/>
            <person name="Wilkins M.J."/>
            <person name="Karaoz U."/>
            <person name="Brodie E.L."/>
            <person name="Williams K.H."/>
            <person name="Hubbard S.S."/>
            <person name="Banfield J.F."/>
        </authorList>
    </citation>
    <scope>NUCLEOTIDE SEQUENCE [LARGE SCALE GENOMIC DNA]</scope>
</reference>
<dbReference type="Proteomes" id="UP000177165">
    <property type="component" value="Unassembled WGS sequence"/>
</dbReference>
<dbReference type="PANTHER" id="PTHR43143">
    <property type="entry name" value="METALLOPHOSPHOESTERASE, CALCINEURIN SUPERFAMILY"/>
    <property type="match status" value="1"/>
</dbReference>
<dbReference type="CDD" id="cd00838">
    <property type="entry name" value="MPP_superfamily"/>
    <property type="match status" value="1"/>
</dbReference>
<organism evidence="3 4">
    <name type="scientific">Candidatus Kerfeldbacteria bacterium RIFCSPHIGHO2_02_FULL_42_14</name>
    <dbReference type="NCBI Taxonomy" id="1798540"/>
    <lineage>
        <taxon>Bacteria</taxon>
        <taxon>Candidatus Kerfeldiibacteriota</taxon>
    </lineage>
</organism>
<protein>
    <recommendedName>
        <fullName evidence="2">Calcineurin-like phosphoesterase domain-containing protein</fullName>
    </recommendedName>
</protein>
<dbReference type="PANTHER" id="PTHR43143:SF1">
    <property type="entry name" value="SERINE_THREONINE-PROTEIN PHOSPHATASE CPPED1"/>
    <property type="match status" value="1"/>
</dbReference>
<name>A0A1G2ARZ8_9BACT</name>
<dbReference type="InterPro" id="IPR004843">
    <property type="entry name" value="Calcineurin-like_PHP"/>
</dbReference>